<dbReference type="Proteomes" id="UP000011087">
    <property type="component" value="Unassembled WGS sequence"/>
</dbReference>
<name>L1J6V7_GUITC</name>
<reference evidence="2" key="3">
    <citation type="submission" date="2016-03" db="UniProtKB">
        <authorList>
            <consortium name="EnsemblProtists"/>
        </authorList>
    </citation>
    <scope>IDENTIFICATION</scope>
</reference>
<dbReference type="PaxDb" id="55529-EKX43829"/>
<accession>L1J6V7</accession>
<dbReference type="AlphaFoldDB" id="L1J6V7"/>
<keyword evidence="3" id="KW-1185">Reference proteome</keyword>
<dbReference type="RefSeq" id="XP_005830809.1">
    <property type="nucleotide sequence ID" value="XM_005830752.1"/>
</dbReference>
<proteinExistence type="predicted"/>
<dbReference type="HOGENOM" id="CLU_1996949_0_0_1"/>
<dbReference type="KEGG" id="gtt:GUITHDRAFT_153183"/>
<gene>
    <name evidence="1" type="ORF">GUITHDRAFT_153183</name>
</gene>
<reference evidence="3" key="2">
    <citation type="submission" date="2012-11" db="EMBL/GenBank/DDBJ databases">
        <authorList>
            <person name="Kuo A."/>
            <person name="Curtis B.A."/>
            <person name="Tanifuji G."/>
            <person name="Burki F."/>
            <person name="Gruber A."/>
            <person name="Irimia M."/>
            <person name="Maruyama S."/>
            <person name="Arias M.C."/>
            <person name="Ball S.G."/>
            <person name="Gile G.H."/>
            <person name="Hirakawa Y."/>
            <person name="Hopkins J.F."/>
            <person name="Rensing S.A."/>
            <person name="Schmutz J."/>
            <person name="Symeonidi A."/>
            <person name="Elias M."/>
            <person name="Eveleigh R.J."/>
            <person name="Herman E.K."/>
            <person name="Klute M.J."/>
            <person name="Nakayama T."/>
            <person name="Obornik M."/>
            <person name="Reyes-Prieto A."/>
            <person name="Armbrust E.V."/>
            <person name="Aves S.J."/>
            <person name="Beiko R.G."/>
            <person name="Coutinho P."/>
            <person name="Dacks J.B."/>
            <person name="Durnford D.G."/>
            <person name="Fast N.M."/>
            <person name="Green B.R."/>
            <person name="Grisdale C."/>
            <person name="Hempe F."/>
            <person name="Henrissat B."/>
            <person name="Hoppner M.P."/>
            <person name="Ishida K.-I."/>
            <person name="Kim E."/>
            <person name="Koreny L."/>
            <person name="Kroth P.G."/>
            <person name="Liu Y."/>
            <person name="Malik S.-B."/>
            <person name="Maier U.G."/>
            <person name="McRose D."/>
            <person name="Mock T."/>
            <person name="Neilson J.A."/>
            <person name="Onodera N.T."/>
            <person name="Poole A.M."/>
            <person name="Pritham E.J."/>
            <person name="Richards T.A."/>
            <person name="Rocap G."/>
            <person name="Roy S.W."/>
            <person name="Sarai C."/>
            <person name="Schaack S."/>
            <person name="Shirato S."/>
            <person name="Slamovits C.H."/>
            <person name="Spencer D.F."/>
            <person name="Suzuki S."/>
            <person name="Worden A.Z."/>
            <person name="Zauner S."/>
            <person name="Barry K."/>
            <person name="Bell C."/>
            <person name="Bharti A.K."/>
            <person name="Crow J.A."/>
            <person name="Grimwood J."/>
            <person name="Kramer R."/>
            <person name="Lindquist E."/>
            <person name="Lucas S."/>
            <person name="Salamov A."/>
            <person name="McFadden G.I."/>
            <person name="Lane C.E."/>
            <person name="Keeling P.J."/>
            <person name="Gray M.W."/>
            <person name="Grigoriev I.V."/>
            <person name="Archibald J.M."/>
        </authorList>
    </citation>
    <scope>NUCLEOTIDE SEQUENCE</scope>
    <source>
        <strain evidence="3">CCMP2712</strain>
    </source>
</reference>
<evidence type="ECO:0000313" key="1">
    <source>
        <dbReference type="EMBL" id="EKX43829.1"/>
    </source>
</evidence>
<sequence>MRSQSTQQLAQMQALADVTATAHPNYDCCYIPKASAHNGGVHVAGSSQLVESGMFCHMAIKNYPSGKWPMIRIGSLREAGVTTEEGQGNGMLMDHKLHHCRNDLIFKSQNVAILAVPDVQMLSLQ</sequence>
<evidence type="ECO:0000313" key="3">
    <source>
        <dbReference type="Proteomes" id="UP000011087"/>
    </source>
</evidence>
<dbReference type="EMBL" id="JH993008">
    <property type="protein sequence ID" value="EKX43829.1"/>
    <property type="molecule type" value="Genomic_DNA"/>
</dbReference>
<evidence type="ECO:0000313" key="2">
    <source>
        <dbReference type="EnsemblProtists" id="EKX43829"/>
    </source>
</evidence>
<organism evidence="1">
    <name type="scientific">Guillardia theta (strain CCMP2712)</name>
    <name type="common">Cryptophyte</name>
    <dbReference type="NCBI Taxonomy" id="905079"/>
    <lineage>
        <taxon>Eukaryota</taxon>
        <taxon>Cryptophyceae</taxon>
        <taxon>Pyrenomonadales</taxon>
        <taxon>Geminigeraceae</taxon>
        <taxon>Guillardia</taxon>
    </lineage>
</organism>
<reference evidence="1 3" key="1">
    <citation type="journal article" date="2012" name="Nature">
        <title>Algal genomes reveal evolutionary mosaicism and the fate of nucleomorphs.</title>
        <authorList>
            <consortium name="DOE Joint Genome Institute"/>
            <person name="Curtis B.A."/>
            <person name="Tanifuji G."/>
            <person name="Burki F."/>
            <person name="Gruber A."/>
            <person name="Irimia M."/>
            <person name="Maruyama S."/>
            <person name="Arias M.C."/>
            <person name="Ball S.G."/>
            <person name="Gile G.H."/>
            <person name="Hirakawa Y."/>
            <person name="Hopkins J.F."/>
            <person name="Kuo A."/>
            <person name="Rensing S.A."/>
            <person name="Schmutz J."/>
            <person name="Symeonidi A."/>
            <person name="Elias M."/>
            <person name="Eveleigh R.J."/>
            <person name="Herman E.K."/>
            <person name="Klute M.J."/>
            <person name="Nakayama T."/>
            <person name="Obornik M."/>
            <person name="Reyes-Prieto A."/>
            <person name="Armbrust E.V."/>
            <person name="Aves S.J."/>
            <person name="Beiko R.G."/>
            <person name="Coutinho P."/>
            <person name="Dacks J.B."/>
            <person name="Durnford D.G."/>
            <person name="Fast N.M."/>
            <person name="Green B.R."/>
            <person name="Grisdale C.J."/>
            <person name="Hempel F."/>
            <person name="Henrissat B."/>
            <person name="Hoppner M.P."/>
            <person name="Ishida K."/>
            <person name="Kim E."/>
            <person name="Koreny L."/>
            <person name="Kroth P.G."/>
            <person name="Liu Y."/>
            <person name="Malik S.B."/>
            <person name="Maier U.G."/>
            <person name="McRose D."/>
            <person name="Mock T."/>
            <person name="Neilson J.A."/>
            <person name="Onodera N.T."/>
            <person name="Poole A.M."/>
            <person name="Pritham E.J."/>
            <person name="Richards T.A."/>
            <person name="Rocap G."/>
            <person name="Roy S.W."/>
            <person name="Sarai C."/>
            <person name="Schaack S."/>
            <person name="Shirato S."/>
            <person name="Slamovits C.H."/>
            <person name="Spencer D.F."/>
            <person name="Suzuki S."/>
            <person name="Worden A.Z."/>
            <person name="Zauner S."/>
            <person name="Barry K."/>
            <person name="Bell C."/>
            <person name="Bharti A.K."/>
            <person name="Crow J.A."/>
            <person name="Grimwood J."/>
            <person name="Kramer R."/>
            <person name="Lindquist E."/>
            <person name="Lucas S."/>
            <person name="Salamov A."/>
            <person name="McFadden G.I."/>
            <person name="Lane C.E."/>
            <person name="Keeling P.J."/>
            <person name="Gray M.W."/>
            <person name="Grigoriev I.V."/>
            <person name="Archibald J.M."/>
        </authorList>
    </citation>
    <scope>NUCLEOTIDE SEQUENCE</scope>
    <source>
        <strain evidence="1 3">CCMP2712</strain>
    </source>
</reference>
<protein>
    <submittedName>
        <fullName evidence="1 2">Uncharacterized protein</fullName>
    </submittedName>
</protein>
<dbReference type="GeneID" id="17300376"/>
<dbReference type="EnsemblProtists" id="EKX43829">
    <property type="protein sequence ID" value="EKX43829"/>
    <property type="gene ID" value="GUITHDRAFT_153183"/>
</dbReference>